<dbReference type="GO" id="GO:0003677">
    <property type="term" value="F:DNA binding"/>
    <property type="evidence" value="ECO:0007669"/>
    <property type="project" value="UniProtKB-KW"/>
</dbReference>
<dbReference type="Proteomes" id="UP001243403">
    <property type="component" value="Unassembled WGS sequence"/>
</dbReference>
<proteinExistence type="predicted"/>
<sequence>MENPFEIILEKLNNIEKAIEKLNIPTKNDDEILLSRVETCELLKINFSSLWKHTKSCKLTSYGIGNRVYYKKGEVLRSIKKLN</sequence>
<accession>A0ABT6VC12</accession>
<evidence type="ECO:0000313" key="2">
    <source>
        <dbReference type="Proteomes" id="UP001243403"/>
    </source>
</evidence>
<dbReference type="RefSeq" id="WP_282717542.1">
    <property type="nucleotide sequence ID" value="NZ_JASCRZ010000004.1"/>
</dbReference>
<evidence type="ECO:0000313" key="1">
    <source>
        <dbReference type="EMBL" id="MDI5895355.1"/>
    </source>
</evidence>
<name>A0ABT6VC12_9FLAO</name>
<gene>
    <name evidence="1" type="ORF">QLS65_10665</name>
</gene>
<keyword evidence="1" id="KW-0238">DNA-binding</keyword>
<protein>
    <submittedName>
        <fullName evidence="1">DNA-binding protein</fullName>
    </submittedName>
</protein>
<keyword evidence="2" id="KW-1185">Reference proteome</keyword>
<dbReference type="EMBL" id="JASCRZ010000004">
    <property type="protein sequence ID" value="MDI5895355.1"/>
    <property type="molecule type" value="Genomic_DNA"/>
</dbReference>
<comment type="caution">
    <text evidence="1">The sequence shown here is derived from an EMBL/GenBank/DDBJ whole genome shotgun (WGS) entry which is preliminary data.</text>
</comment>
<reference evidence="1 2" key="1">
    <citation type="submission" date="2023-04" db="EMBL/GenBank/DDBJ databases">
        <title>Two novel species of Flavobacterium.</title>
        <authorList>
            <person name="Liu Q."/>
            <person name="Xin Y.-H."/>
        </authorList>
    </citation>
    <scope>NUCLEOTIDE SEQUENCE [LARGE SCALE GENOMIC DNA]</scope>
    <source>
        <strain evidence="1 2">LB1P51</strain>
    </source>
</reference>
<organism evidence="1 2">
    <name type="scientific">Flavobacterium algoritolerans</name>
    <dbReference type="NCBI Taxonomy" id="3041254"/>
    <lineage>
        <taxon>Bacteria</taxon>
        <taxon>Pseudomonadati</taxon>
        <taxon>Bacteroidota</taxon>
        <taxon>Flavobacteriia</taxon>
        <taxon>Flavobacteriales</taxon>
        <taxon>Flavobacteriaceae</taxon>
        <taxon>Flavobacterium</taxon>
    </lineage>
</organism>